<evidence type="ECO:0000256" key="3">
    <source>
        <dbReference type="ARBA" id="ARBA00023163"/>
    </source>
</evidence>
<dbReference type="InterPro" id="IPR009057">
    <property type="entry name" value="Homeodomain-like_sf"/>
</dbReference>
<accession>A0A9W4DVK6</accession>
<evidence type="ECO:0000259" key="5">
    <source>
        <dbReference type="PROSITE" id="PS50977"/>
    </source>
</evidence>
<evidence type="ECO:0000256" key="4">
    <source>
        <dbReference type="PROSITE-ProRule" id="PRU00335"/>
    </source>
</evidence>
<dbReference type="GO" id="GO:0003700">
    <property type="term" value="F:DNA-binding transcription factor activity"/>
    <property type="evidence" value="ECO:0007669"/>
    <property type="project" value="TreeGrafter"/>
</dbReference>
<dbReference type="PANTHER" id="PTHR30055:SF234">
    <property type="entry name" value="HTH-TYPE TRANSCRIPTIONAL REGULATOR BETI"/>
    <property type="match status" value="1"/>
</dbReference>
<evidence type="ECO:0000313" key="7">
    <source>
        <dbReference type="Proteomes" id="UP001152519"/>
    </source>
</evidence>
<feature type="domain" description="HTH tetR-type" evidence="5">
    <location>
        <begin position="12"/>
        <end position="72"/>
    </location>
</feature>
<dbReference type="InterPro" id="IPR050109">
    <property type="entry name" value="HTH-type_TetR-like_transc_reg"/>
</dbReference>
<sequence>MADESDAGQVPATLRQRIVQAAAGLLEEGGLEAVSTRAVATAAGVPPPTIFRTFGDKDGLLEAVGEHGFQMYLDSKLRLTSIADPVEQLRAAWDLQVQFGLAHPVYYTLVYGQARSGHLPRAGRQAVEELRRMVTRVAAAGRLRMSVERAADVMHAVGVGTIITMISVPEESRDLVVFDVARELVLGALVTPPRAADEGKYEGDSLVASSAMELRAALGPGAVHALSRAEQPLLVEWLNRLADTVREQPARPRTSLGPGDGG</sequence>
<dbReference type="InterPro" id="IPR001647">
    <property type="entry name" value="HTH_TetR"/>
</dbReference>
<evidence type="ECO:0000256" key="2">
    <source>
        <dbReference type="ARBA" id="ARBA00023125"/>
    </source>
</evidence>
<dbReference type="RefSeq" id="WP_251496694.1">
    <property type="nucleotide sequence ID" value="NZ_CAJSLV010000081.1"/>
</dbReference>
<evidence type="ECO:0000256" key="1">
    <source>
        <dbReference type="ARBA" id="ARBA00023015"/>
    </source>
</evidence>
<dbReference type="SUPFAM" id="SSF48498">
    <property type="entry name" value="Tetracyclin repressor-like, C-terminal domain"/>
    <property type="match status" value="1"/>
</dbReference>
<dbReference type="SUPFAM" id="SSF46689">
    <property type="entry name" value="Homeodomain-like"/>
    <property type="match status" value="1"/>
</dbReference>
<keyword evidence="3" id="KW-0804">Transcription</keyword>
<protein>
    <submittedName>
        <fullName evidence="6">TetR family transcriptional regulator</fullName>
    </submittedName>
</protein>
<dbReference type="PANTHER" id="PTHR30055">
    <property type="entry name" value="HTH-TYPE TRANSCRIPTIONAL REGULATOR RUTR"/>
    <property type="match status" value="1"/>
</dbReference>
<dbReference type="AlphaFoldDB" id="A0A9W4DVK6"/>
<keyword evidence="7" id="KW-1185">Reference proteome</keyword>
<feature type="DNA-binding region" description="H-T-H motif" evidence="4">
    <location>
        <begin position="35"/>
        <end position="54"/>
    </location>
</feature>
<dbReference type="Pfam" id="PF00440">
    <property type="entry name" value="TetR_N"/>
    <property type="match status" value="1"/>
</dbReference>
<keyword evidence="2 4" id="KW-0238">DNA-binding</keyword>
<dbReference type="Proteomes" id="UP001152519">
    <property type="component" value="Unassembled WGS sequence"/>
</dbReference>
<dbReference type="PROSITE" id="PS50977">
    <property type="entry name" value="HTH_TETR_2"/>
    <property type="match status" value="1"/>
</dbReference>
<name>A0A9W4DVK6_9ACTN</name>
<organism evidence="6 7">
    <name type="scientific">Actinacidiphila cocklensis</name>
    <dbReference type="NCBI Taxonomy" id="887465"/>
    <lineage>
        <taxon>Bacteria</taxon>
        <taxon>Bacillati</taxon>
        <taxon>Actinomycetota</taxon>
        <taxon>Actinomycetes</taxon>
        <taxon>Kitasatosporales</taxon>
        <taxon>Streptomycetaceae</taxon>
        <taxon>Actinacidiphila</taxon>
    </lineage>
</organism>
<dbReference type="Gene3D" id="1.10.357.10">
    <property type="entry name" value="Tetracycline Repressor, domain 2"/>
    <property type="match status" value="1"/>
</dbReference>
<proteinExistence type="predicted"/>
<reference evidence="6" key="1">
    <citation type="submission" date="2021-05" db="EMBL/GenBank/DDBJ databases">
        <authorList>
            <person name="Arsene-Ploetze F."/>
        </authorList>
    </citation>
    <scope>NUCLEOTIDE SEQUENCE</scope>
    <source>
        <strain evidence="6">DSM 42138</strain>
    </source>
</reference>
<gene>
    <name evidence="6" type="ORF">SCOCK_50209</name>
</gene>
<dbReference type="InterPro" id="IPR036271">
    <property type="entry name" value="Tet_transcr_reg_TetR-rel_C_sf"/>
</dbReference>
<keyword evidence="1" id="KW-0805">Transcription regulation</keyword>
<dbReference type="PRINTS" id="PR00455">
    <property type="entry name" value="HTHTETR"/>
</dbReference>
<evidence type="ECO:0000313" key="6">
    <source>
        <dbReference type="EMBL" id="CAG6397160.1"/>
    </source>
</evidence>
<dbReference type="EMBL" id="CAJSLV010000081">
    <property type="protein sequence ID" value="CAG6397160.1"/>
    <property type="molecule type" value="Genomic_DNA"/>
</dbReference>
<comment type="caution">
    <text evidence="6">The sequence shown here is derived from an EMBL/GenBank/DDBJ whole genome shotgun (WGS) entry which is preliminary data.</text>
</comment>
<dbReference type="GO" id="GO:0000976">
    <property type="term" value="F:transcription cis-regulatory region binding"/>
    <property type="evidence" value="ECO:0007669"/>
    <property type="project" value="TreeGrafter"/>
</dbReference>